<dbReference type="InterPro" id="IPR013324">
    <property type="entry name" value="RNA_pol_sigma_r3/r4-like"/>
</dbReference>
<dbReference type="Proteomes" id="UP001172082">
    <property type="component" value="Unassembled WGS sequence"/>
</dbReference>
<organism evidence="5 6">
    <name type="scientific">Splendidivirga corallicola</name>
    <dbReference type="NCBI Taxonomy" id="3051826"/>
    <lineage>
        <taxon>Bacteria</taxon>
        <taxon>Pseudomonadati</taxon>
        <taxon>Bacteroidota</taxon>
        <taxon>Cytophagia</taxon>
        <taxon>Cytophagales</taxon>
        <taxon>Splendidivirgaceae</taxon>
        <taxon>Splendidivirga</taxon>
    </lineage>
</organism>
<dbReference type="RefSeq" id="WP_346752112.1">
    <property type="nucleotide sequence ID" value="NZ_JAUJEA010000003.1"/>
</dbReference>
<comment type="similarity">
    <text evidence="1">Belongs to the sigma-70 factor family. ECF subfamily.</text>
</comment>
<evidence type="ECO:0000313" key="6">
    <source>
        <dbReference type="Proteomes" id="UP001172082"/>
    </source>
</evidence>
<dbReference type="InterPro" id="IPR036388">
    <property type="entry name" value="WH-like_DNA-bd_sf"/>
</dbReference>
<dbReference type="InterPro" id="IPR000838">
    <property type="entry name" value="RNA_pol_sigma70_ECF_CS"/>
</dbReference>
<dbReference type="InterPro" id="IPR013249">
    <property type="entry name" value="RNA_pol_sigma70_r4_t2"/>
</dbReference>
<dbReference type="SUPFAM" id="SSF48452">
    <property type="entry name" value="TPR-like"/>
    <property type="match status" value="1"/>
</dbReference>
<protein>
    <recommendedName>
        <fullName evidence="1">RNA polymerase sigma factor</fullName>
    </recommendedName>
</protein>
<keyword evidence="1" id="KW-0238">DNA-binding</keyword>
<dbReference type="PROSITE" id="PS01063">
    <property type="entry name" value="SIGMA70_ECF"/>
    <property type="match status" value="1"/>
</dbReference>
<evidence type="ECO:0000259" key="3">
    <source>
        <dbReference type="Pfam" id="PF08281"/>
    </source>
</evidence>
<dbReference type="SUPFAM" id="SSF88659">
    <property type="entry name" value="Sigma3 and sigma4 domains of RNA polymerase sigma factors"/>
    <property type="match status" value="1"/>
</dbReference>
<evidence type="ECO:0000259" key="2">
    <source>
        <dbReference type="Pfam" id="PF04542"/>
    </source>
</evidence>
<dbReference type="NCBIfam" id="TIGR02937">
    <property type="entry name" value="sigma70-ECF"/>
    <property type="match status" value="1"/>
</dbReference>
<dbReference type="PANTHER" id="PTHR47756">
    <property type="entry name" value="BLL6612 PROTEIN-RELATED"/>
    <property type="match status" value="1"/>
</dbReference>
<dbReference type="InterPro" id="IPR014284">
    <property type="entry name" value="RNA_pol_sigma-70_dom"/>
</dbReference>
<dbReference type="Pfam" id="PF08281">
    <property type="entry name" value="Sigma70_r4_2"/>
    <property type="match status" value="1"/>
</dbReference>
<dbReference type="Gene3D" id="1.10.1740.10">
    <property type="match status" value="1"/>
</dbReference>
<keyword evidence="6" id="KW-1185">Reference proteome</keyword>
<name>A0ABT8KMX8_9BACT</name>
<evidence type="ECO:0000259" key="4">
    <source>
        <dbReference type="Pfam" id="PF20239"/>
    </source>
</evidence>
<feature type="domain" description="RNA polymerase sigma-70 region 2" evidence="2">
    <location>
        <begin position="15"/>
        <end position="83"/>
    </location>
</feature>
<feature type="domain" description="DUF6596" evidence="4">
    <location>
        <begin position="189"/>
        <end position="289"/>
    </location>
</feature>
<sequence length="419" mass="48177">MKNDNLHVNRLVDNLFRREAGKLVALLTRIFGADHIQLAEDIVQDTLLSAMHHWSTNDLPDNPAAWLTQVAKRKAINELKRNETIRRHETKLVDLLGSNTGAIDDIALEKEIKDSQLRMIFTCCHPSLSIESQIALTLKTLCGLSVREIASALLSTETTINKRLYRARQNIRAHKIAFDVPSGARLNKRLDAVILALYLLFNEGYNSSHENSLIRKDLCMEAIRLTHILIEGFPEISKIYALLSLMYLHAARFEARLDDHGTIIIFEDQDRALWDRRLIVAGMKFLKKASIGDQLTEYHLEAGIAAEHCLAKNYRETDWISIYRQYELLYQIKCNPIIELNMAIIISQVSGFEKAIERLEEIVKSKTLDQYYLLPATLGTFYLKIKHFEKAIHYLNSAKKMTSSRQEIDFLEKKLKECQ</sequence>
<gene>
    <name evidence="5" type="ORF">QQ008_11965</name>
</gene>
<dbReference type="InterPro" id="IPR046531">
    <property type="entry name" value="DUF6596"/>
</dbReference>
<dbReference type="EMBL" id="JAUJEA010000003">
    <property type="protein sequence ID" value="MDN5202089.1"/>
    <property type="molecule type" value="Genomic_DNA"/>
</dbReference>
<keyword evidence="1" id="KW-0731">Sigma factor</keyword>
<reference evidence="5" key="1">
    <citation type="submission" date="2023-06" db="EMBL/GenBank/DDBJ databases">
        <title>Genomic of Parafulvivirga corallium.</title>
        <authorList>
            <person name="Wang G."/>
        </authorList>
    </citation>
    <scope>NUCLEOTIDE SEQUENCE</scope>
    <source>
        <strain evidence="5">BMA10</strain>
    </source>
</reference>
<keyword evidence="1" id="KW-0805">Transcription regulation</keyword>
<dbReference type="Pfam" id="PF20239">
    <property type="entry name" value="DUF6596"/>
    <property type="match status" value="1"/>
</dbReference>
<evidence type="ECO:0000256" key="1">
    <source>
        <dbReference type="RuleBase" id="RU000716"/>
    </source>
</evidence>
<dbReference type="Gene3D" id="1.10.10.10">
    <property type="entry name" value="Winged helix-like DNA-binding domain superfamily/Winged helix DNA-binding domain"/>
    <property type="match status" value="1"/>
</dbReference>
<accession>A0ABT8KMX8</accession>
<keyword evidence="1" id="KW-0804">Transcription</keyword>
<dbReference type="SUPFAM" id="SSF88946">
    <property type="entry name" value="Sigma2 domain of RNA polymerase sigma factors"/>
    <property type="match status" value="1"/>
</dbReference>
<dbReference type="InterPro" id="IPR011990">
    <property type="entry name" value="TPR-like_helical_dom_sf"/>
</dbReference>
<feature type="domain" description="RNA polymerase sigma factor 70 region 4 type 2" evidence="3">
    <location>
        <begin position="119"/>
        <end position="170"/>
    </location>
</feature>
<comment type="caution">
    <text evidence="5">The sequence shown here is derived from an EMBL/GenBank/DDBJ whole genome shotgun (WGS) entry which is preliminary data.</text>
</comment>
<dbReference type="PANTHER" id="PTHR47756:SF2">
    <property type="entry name" value="BLL6612 PROTEIN"/>
    <property type="match status" value="1"/>
</dbReference>
<dbReference type="InterPro" id="IPR007627">
    <property type="entry name" value="RNA_pol_sigma70_r2"/>
</dbReference>
<proteinExistence type="inferred from homology"/>
<dbReference type="Pfam" id="PF04542">
    <property type="entry name" value="Sigma70_r2"/>
    <property type="match status" value="1"/>
</dbReference>
<dbReference type="InterPro" id="IPR013325">
    <property type="entry name" value="RNA_pol_sigma_r2"/>
</dbReference>
<evidence type="ECO:0000313" key="5">
    <source>
        <dbReference type="EMBL" id="MDN5202089.1"/>
    </source>
</evidence>